<sequence>MMGSWKVDRTTMNTHLVIAELGFPLWLRITHYINLLFMGLLIRSGIQILAAHPRLYWNDNSTPGKDWIRFTRKKVPVNKDVVYTSLDDEVPASPWLALPGGKNLGIGRHWHFFSVIFWVLNGLIYVVLLFATGEWARLIPTSWSIVPEAFHTFLTYITFHIPPASEFHPYDPLQQLAYAGVVFLLAPFMLLTGATMSPAVAARFPWYIKIFGGRQLGRSLHFLSLLAFIGFIIIHTSLVLIVHFQNNIRDIVFGSERASFWPALDIAIAALLLVLLIYVVTTIYSARHRRQVQHALGAVVDPTRNALLHGARSVQHYKEEDISPYFWVNGAPPTSEEYKHLAQNNFRDWRLEVNGLVKHPLCLSLEDLRDLPVTSQITKHNCIQGWSGVGKWTGVCVSEILNRCQPKPEAKYLVFTSYGLDEHSLDGEHYYPFYEVIDMELARHPQSILAYEFNNEPVPIPHGAPLRLRVETVLGYKMVKYLRSIELVERYDDIRAGQGGSREDTMYYGRGAEV</sequence>
<evidence type="ECO:0000313" key="10">
    <source>
        <dbReference type="Proteomes" id="UP000287224"/>
    </source>
</evidence>
<feature type="transmembrane region" description="Helical" evidence="6">
    <location>
        <begin position="112"/>
        <end position="131"/>
    </location>
</feature>
<dbReference type="Gene3D" id="1.20.950.20">
    <property type="entry name" value="Transmembrane di-heme cytochromes, Chain C"/>
    <property type="match status" value="1"/>
</dbReference>
<keyword evidence="5 6" id="KW-0472">Membrane</keyword>
<keyword evidence="3 6" id="KW-0812">Transmembrane</keyword>
<reference evidence="10" key="1">
    <citation type="submission" date="2018-12" db="EMBL/GenBank/DDBJ databases">
        <title>Tengunoibacter tsumagoiensis gen. nov., sp. nov., Dictyobacter kobayashii sp. nov., D. alpinus sp. nov., and D. joshuensis sp. nov. and description of Dictyobacteraceae fam. nov. within the order Ktedonobacterales isolated from Tengu-no-mugimeshi.</title>
        <authorList>
            <person name="Wang C.M."/>
            <person name="Zheng Y."/>
            <person name="Sakai Y."/>
            <person name="Toyoda A."/>
            <person name="Minakuchi Y."/>
            <person name="Abe K."/>
            <person name="Yokota A."/>
            <person name="Yabe S."/>
        </authorList>
    </citation>
    <scope>NUCLEOTIDE SEQUENCE [LARGE SCALE GENOMIC DNA]</scope>
    <source>
        <strain evidence="10">S-27</strain>
    </source>
</reference>
<evidence type="ECO:0000256" key="4">
    <source>
        <dbReference type="ARBA" id="ARBA00022989"/>
    </source>
</evidence>
<dbReference type="Gene3D" id="3.90.420.10">
    <property type="entry name" value="Oxidoreductase, molybdopterin-binding domain"/>
    <property type="match status" value="1"/>
</dbReference>
<organism evidence="9 10">
    <name type="scientific">Dictyobacter aurantiacus</name>
    <dbReference type="NCBI Taxonomy" id="1936993"/>
    <lineage>
        <taxon>Bacteria</taxon>
        <taxon>Bacillati</taxon>
        <taxon>Chloroflexota</taxon>
        <taxon>Ktedonobacteria</taxon>
        <taxon>Ktedonobacterales</taxon>
        <taxon>Dictyobacteraceae</taxon>
        <taxon>Dictyobacter</taxon>
    </lineage>
</organism>
<gene>
    <name evidence="9" type="ORF">KDAU_33690</name>
</gene>
<protein>
    <recommendedName>
        <fullName evidence="11">Oxidoreductase</fullName>
    </recommendedName>
</protein>
<feature type="domain" description="Oxidoreductase molybdopterin-binding" evidence="7">
    <location>
        <begin position="345"/>
        <end position="490"/>
    </location>
</feature>
<evidence type="ECO:0000256" key="2">
    <source>
        <dbReference type="ARBA" id="ARBA00022475"/>
    </source>
</evidence>
<dbReference type="SUPFAM" id="SSF81342">
    <property type="entry name" value="Transmembrane di-heme cytochromes"/>
    <property type="match status" value="1"/>
</dbReference>
<dbReference type="Pfam" id="PF01292">
    <property type="entry name" value="Ni_hydr_CYTB"/>
    <property type="match status" value="1"/>
</dbReference>
<comment type="caution">
    <text evidence="9">The sequence shown here is derived from an EMBL/GenBank/DDBJ whole genome shotgun (WGS) entry which is preliminary data.</text>
</comment>
<feature type="transmembrane region" description="Helical" evidence="6">
    <location>
        <begin position="222"/>
        <end position="244"/>
    </location>
</feature>
<dbReference type="InterPro" id="IPR000572">
    <property type="entry name" value="OxRdtase_Mopterin-bd_dom"/>
</dbReference>
<dbReference type="GO" id="GO:0009055">
    <property type="term" value="F:electron transfer activity"/>
    <property type="evidence" value="ECO:0007669"/>
    <property type="project" value="InterPro"/>
</dbReference>
<dbReference type="SUPFAM" id="SSF56524">
    <property type="entry name" value="Oxidoreductase molybdopterin-binding domain"/>
    <property type="match status" value="1"/>
</dbReference>
<dbReference type="GO" id="GO:0022904">
    <property type="term" value="P:respiratory electron transport chain"/>
    <property type="evidence" value="ECO:0007669"/>
    <property type="project" value="InterPro"/>
</dbReference>
<dbReference type="PANTHER" id="PTHR43032">
    <property type="entry name" value="PROTEIN-METHIONINE-SULFOXIDE REDUCTASE"/>
    <property type="match status" value="1"/>
</dbReference>
<evidence type="ECO:0000259" key="8">
    <source>
        <dbReference type="Pfam" id="PF01292"/>
    </source>
</evidence>
<accession>A0A401ZGM8</accession>
<dbReference type="PANTHER" id="PTHR43032:SF2">
    <property type="entry name" value="BLL0505 PROTEIN"/>
    <property type="match status" value="1"/>
</dbReference>
<evidence type="ECO:0000259" key="7">
    <source>
        <dbReference type="Pfam" id="PF00174"/>
    </source>
</evidence>
<evidence type="ECO:0000256" key="5">
    <source>
        <dbReference type="ARBA" id="ARBA00023136"/>
    </source>
</evidence>
<dbReference type="AlphaFoldDB" id="A0A401ZGM8"/>
<evidence type="ECO:0000256" key="1">
    <source>
        <dbReference type="ARBA" id="ARBA00004651"/>
    </source>
</evidence>
<dbReference type="Pfam" id="PF00174">
    <property type="entry name" value="Oxidored_molyb"/>
    <property type="match status" value="1"/>
</dbReference>
<dbReference type="InterPro" id="IPR011577">
    <property type="entry name" value="Cyt_b561_bac/Ni-Hgenase"/>
</dbReference>
<keyword evidence="4 6" id="KW-1133">Transmembrane helix</keyword>
<dbReference type="InterPro" id="IPR016174">
    <property type="entry name" value="Di-haem_cyt_TM"/>
</dbReference>
<feature type="domain" description="Cytochrome b561 bacterial/Ni-hydrogenase" evidence="8">
    <location>
        <begin position="23"/>
        <end position="252"/>
    </location>
</feature>
<feature type="transmembrane region" description="Helical" evidence="6">
    <location>
        <begin position="176"/>
        <end position="201"/>
    </location>
</feature>
<proteinExistence type="predicted"/>
<feature type="transmembrane region" description="Helical" evidence="6">
    <location>
        <begin position="264"/>
        <end position="284"/>
    </location>
</feature>
<comment type="subcellular location">
    <subcellularLocation>
        <location evidence="1">Cell membrane</location>
        <topology evidence="1">Multi-pass membrane protein</topology>
    </subcellularLocation>
</comment>
<dbReference type="GO" id="GO:0005886">
    <property type="term" value="C:plasma membrane"/>
    <property type="evidence" value="ECO:0007669"/>
    <property type="project" value="UniProtKB-SubCell"/>
</dbReference>
<name>A0A401ZGM8_9CHLR</name>
<dbReference type="Proteomes" id="UP000287224">
    <property type="component" value="Unassembled WGS sequence"/>
</dbReference>
<evidence type="ECO:0000256" key="3">
    <source>
        <dbReference type="ARBA" id="ARBA00022692"/>
    </source>
</evidence>
<evidence type="ECO:0008006" key="11">
    <source>
        <dbReference type="Google" id="ProtNLM"/>
    </source>
</evidence>
<evidence type="ECO:0000256" key="6">
    <source>
        <dbReference type="SAM" id="Phobius"/>
    </source>
</evidence>
<evidence type="ECO:0000313" key="9">
    <source>
        <dbReference type="EMBL" id="GCE06040.1"/>
    </source>
</evidence>
<dbReference type="EMBL" id="BIFQ01000001">
    <property type="protein sequence ID" value="GCE06040.1"/>
    <property type="molecule type" value="Genomic_DNA"/>
</dbReference>
<keyword evidence="2" id="KW-1003">Cell membrane</keyword>
<dbReference type="InterPro" id="IPR036374">
    <property type="entry name" value="OxRdtase_Mopterin-bd_sf"/>
</dbReference>
<keyword evidence="10" id="KW-1185">Reference proteome</keyword>